<accession>A0A857JBJ1</accession>
<evidence type="ECO:0000313" key="1">
    <source>
        <dbReference type="EMBL" id="QHJ01307.1"/>
    </source>
</evidence>
<sequence length="67" mass="7654">MAVLPPEWIGVYVNADDLELSLRNNGFFDLAAYQLQEDAETRFEDLRMSLQQSRRITPRQVQGVIAG</sequence>
<dbReference type="RefSeq" id="WP_160555115.1">
    <property type="nucleotide sequence ID" value="NZ_CP047650.1"/>
</dbReference>
<dbReference type="EMBL" id="CP047650">
    <property type="protein sequence ID" value="QHJ01307.1"/>
    <property type="molecule type" value="Genomic_DNA"/>
</dbReference>
<proteinExistence type="predicted"/>
<reference evidence="1 2" key="1">
    <citation type="submission" date="2020-01" db="EMBL/GenBank/DDBJ databases">
        <title>Genome sequencing of strain KACC 21265.</title>
        <authorList>
            <person name="Heo J."/>
            <person name="Kim S.-J."/>
            <person name="Kim J.-S."/>
            <person name="Hong S.-B."/>
            <person name="Kwon S.-W."/>
        </authorList>
    </citation>
    <scope>NUCLEOTIDE SEQUENCE [LARGE SCALE GENOMIC DNA]</scope>
    <source>
        <strain evidence="1 2">KACC 21265</strain>
    </source>
</reference>
<gene>
    <name evidence="1" type="ORF">GT347_26955</name>
</gene>
<evidence type="ECO:0000313" key="2">
    <source>
        <dbReference type="Proteomes" id="UP000464787"/>
    </source>
</evidence>
<keyword evidence="2" id="KW-1185">Reference proteome</keyword>
<dbReference type="KEGG" id="xyk:GT347_26955"/>
<name>A0A857JBJ1_9BURK</name>
<protein>
    <submittedName>
        <fullName evidence="1">Uncharacterized protein</fullName>
    </submittedName>
</protein>
<dbReference type="AlphaFoldDB" id="A0A857JBJ1"/>
<organism evidence="1 2">
    <name type="scientific">Xylophilus rhododendri</name>
    <dbReference type="NCBI Taxonomy" id="2697032"/>
    <lineage>
        <taxon>Bacteria</taxon>
        <taxon>Pseudomonadati</taxon>
        <taxon>Pseudomonadota</taxon>
        <taxon>Betaproteobacteria</taxon>
        <taxon>Burkholderiales</taxon>
        <taxon>Xylophilus</taxon>
    </lineage>
</organism>
<dbReference type="Proteomes" id="UP000464787">
    <property type="component" value="Chromosome"/>
</dbReference>